<protein>
    <submittedName>
        <fullName evidence="2">Uncharacterized protein</fullName>
    </submittedName>
</protein>
<dbReference type="EMBL" id="JTCM02000031">
    <property type="protein sequence ID" value="NEU73955.1"/>
    <property type="molecule type" value="Genomic_DNA"/>
</dbReference>
<comment type="caution">
    <text evidence="2">The sequence shown here is derived from an EMBL/GenBank/DDBJ whole genome shotgun (WGS) entry which is preliminary data.</text>
</comment>
<dbReference type="RefSeq" id="WP_039740605.1">
    <property type="nucleotide sequence ID" value="NZ_JTCM02000031.1"/>
</dbReference>
<evidence type="ECO:0000256" key="1">
    <source>
        <dbReference type="SAM" id="Phobius"/>
    </source>
</evidence>
<proteinExistence type="predicted"/>
<keyword evidence="1" id="KW-1133">Transmembrane helix</keyword>
<keyword evidence="3" id="KW-1185">Reference proteome</keyword>
<feature type="transmembrane region" description="Helical" evidence="1">
    <location>
        <begin position="20"/>
        <end position="47"/>
    </location>
</feature>
<organism evidence="2 3">
    <name type="scientific">Hassallia byssoidea VB512170</name>
    <dbReference type="NCBI Taxonomy" id="1304833"/>
    <lineage>
        <taxon>Bacteria</taxon>
        <taxon>Bacillati</taxon>
        <taxon>Cyanobacteriota</taxon>
        <taxon>Cyanophyceae</taxon>
        <taxon>Nostocales</taxon>
        <taxon>Tolypothrichaceae</taxon>
        <taxon>Hassallia</taxon>
    </lineage>
</organism>
<keyword evidence="1" id="KW-0472">Membrane</keyword>
<accession>A0A846H9G2</accession>
<reference evidence="2 3" key="1">
    <citation type="journal article" date="2015" name="Genome Announc.">
        <title>Draft Genome Sequence of Cyanobacterium Hassallia byssoidea Strain VB512170, Isolated from Monuments in India.</title>
        <authorList>
            <person name="Singh D."/>
            <person name="Chandrababunaidu M.M."/>
            <person name="Panda A."/>
            <person name="Sen D."/>
            <person name="Bhattacharyya S."/>
            <person name="Adhikary S.P."/>
            <person name="Tripathy S."/>
        </authorList>
    </citation>
    <scope>NUCLEOTIDE SEQUENCE [LARGE SCALE GENOMIC DNA]</scope>
    <source>
        <strain evidence="2 3">VB512170</strain>
    </source>
</reference>
<dbReference type="Proteomes" id="UP000031549">
    <property type="component" value="Unassembled WGS sequence"/>
</dbReference>
<gene>
    <name evidence="2" type="ORF">PI95_015665</name>
</gene>
<sequence>MTTNQYSRLFKLTAKFLKYFLLAIFGFAIAYILSMSFGALNIVAVLLPFAGNWFSKLGILLLCLMTTTIIIESLR</sequence>
<evidence type="ECO:0000313" key="2">
    <source>
        <dbReference type="EMBL" id="NEU73955.1"/>
    </source>
</evidence>
<dbReference type="AlphaFoldDB" id="A0A846H9G2"/>
<keyword evidence="1" id="KW-0812">Transmembrane</keyword>
<feature type="transmembrane region" description="Helical" evidence="1">
    <location>
        <begin position="53"/>
        <end position="71"/>
    </location>
</feature>
<evidence type="ECO:0000313" key="3">
    <source>
        <dbReference type="Proteomes" id="UP000031549"/>
    </source>
</evidence>
<name>A0A846H9G2_9CYAN</name>